<dbReference type="InterPro" id="IPR050336">
    <property type="entry name" value="Chromosome_partition/occlusion"/>
</dbReference>
<dbReference type="EMBL" id="FBWG01000028">
    <property type="protein sequence ID" value="CUX41382.1"/>
    <property type="molecule type" value="Genomic_DNA"/>
</dbReference>
<sequence length="281" mass="30944">MAEFIRATISSIHVGERLRPIDMDYAEAIAASMSEHGQISPIMIRKTPAKKGTPYTLVAGGYRTTAATLLGWTEIDAIVVKADAVEAQLLEISENLYRNELNALDRAIFVMKYRELWEEKHGKINPKGGRPEKQGNDYPVFAKGRALSEKVQERFGFGAETYKLVSRIGQNLDPVLRHAVRGTTAENDQSQLLALAKLPREDQVAVADALKHTPDVKKVLAFTKPPVLVNTPPAASQSIILTKLIAAWDEASEETRDSFLEHIGMSNTPDALMAAIREEAA</sequence>
<dbReference type="Gene3D" id="1.10.10.2830">
    <property type="match status" value="1"/>
</dbReference>
<dbReference type="PANTHER" id="PTHR33375">
    <property type="entry name" value="CHROMOSOME-PARTITIONING PROTEIN PARB-RELATED"/>
    <property type="match status" value="1"/>
</dbReference>
<dbReference type="GO" id="GO:0005694">
    <property type="term" value="C:chromosome"/>
    <property type="evidence" value="ECO:0007669"/>
    <property type="project" value="TreeGrafter"/>
</dbReference>
<evidence type="ECO:0000259" key="2">
    <source>
        <dbReference type="SMART" id="SM00470"/>
    </source>
</evidence>
<protein>
    <submittedName>
        <fullName evidence="3">ParB domain protein nuclease</fullName>
    </submittedName>
</protein>
<dbReference type="Gene3D" id="3.90.1530.30">
    <property type="match status" value="1"/>
</dbReference>
<accession>A0A1S7QSX4</accession>
<dbReference type="Proteomes" id="UP000191987">
    <property type="component" value="Unassembled WGS sequence"/>
</dbReference>
<dbReference type="SUPFAM" id="SSF110849">
    <property type="entry name" value="ParB/Sulfiredoxin"/>
    <property type="match status" value="1"/>
</dbReference>
<dbReference type="InterPro" id="IPR004437">
    <property type="entry name" value="ParB/RepB/Spo0J"/>
</dbReference>
<organism evidence="3 4">
    <name type="scientific">Agrobacterium deltaense Zutra 3/1</name>
    <dbReference type="NCBI Taxonomy" id="1183427"/>
    <lineage>
        <taxon>Bacteria</taxon>
        <taxon>Pseudomonadati</taxon>
        <taxon>Pseudomonadota</taxon>
        <taxon>Alphaproteobacteria</taxon>
        <taxon>Hyphomicrobiales</taxon>
        <taxon>Rhizobiaceae</taxon>
        <taxon>Rhizobium/Agrobacterium group</taxon>
        <taxon>Agrobacterium</taxon>
    </lineage>
</organism>
<evidence type="ECO:0000256" key="1">
    <source>
        <dbReference type="ARBA" id="ARBA00006295"/>
    </source>
</evidence>
<dbReference type="GO" id="GO:0007059">
    <property type="term" value="P:chromosome segregation"/>
    <property type="evidence" value="ECO:0007669"/>
    <property type="project" value="TreeGrafter"/>
</dbReference>
<evidence type="ECO:0000313" key="3">
    <source>
        <dbReference type="EMBL" id="CUX41382.1"/>
    </source>
</evidence>
<dbReference type="NCBIfam" id="TIGR00180">
    <property type="entry name" value="parB_part"/>
    <property type="match status" value="1"/>
</dbReference>
<dbReference type="CDD" id="cd16409">
    <property type="entry name" value="ParB_N_like"/>
    <property type="match status" value="1"/>
</dbReference>
<dbReference type="InterPro" id="IPR003115">
    <property type="entry name" value="ParB_N"/>
</dbReference>
<feature type="domain" description="ParB-like N-terminal" evidence="2">
    <location>
        <begin position="5"/>
        <end position="96"/>
    </location>
</feature>
<dbReference type="Pfam" id="PF02195">
    <property type="entry name" value="ParB_N"/>
    <property type="match status" value="1"/>
</dbReference>
<dbReference type="InterPro" id="IPR036086">
    <property type="entry name" value="ParB/Sulfiredoxin_sf"/>
</dbReference>
<proteinExistence type="inferred from homology"/>
<evidence type="ECO:0000313" key="4">
    <source>
        <dbReference type="Proteomes" id="UP000191987"/>
    </source>
</evidence>
<dbReference type="SMART" id="SM00470">
    <property type="entry name" value="ParB"/>
    <property type="match status" value="1"/>
</dbReference>
<dbReference type="PANTHER" id="PTHR33375:SF1">
    <property type="entry name" value="CHROMOSOME-PARTITIONING PROTEIN PARB-RELATED"/>
    <property type="match status" value="1"/>
</dbReference>
<gene>
    <name evidence="3" type="ORF">AGR7C_Lc100124</name>
</gene>
<reference evidence="3 4" key="1">
    <citation type="submission" date="2016-01" db="EMBL/GenBank/DDBJ databases">
        <authorList>
            <person name="Oliw E.H."/>
        </authorList>
    </citation>
    <scope>NUCLEOTIDE SEQUENCE [LARGE SCALE GENOMIC DNA]</scope>
    <source>
        <strain evidence="3 4">Zutra 3-1</strain>
    </source>
</reference>
<name>A0A1S7QSX4_9HYPH</name>
<dbReference type="RefSeq" id="WP_080819449.1">
    <property type="nucleotide sequence ID" value="NZ_LT009749.1"/>
</dbReference>
<dbReference type="GO" id="GO:0003677">
    <property type="term" value="F:DNA binding"/>
    <property type="evidence" value="ECO:0007669"/>
    <property type="project" value="InterPro"/>
</dbReference>
<dbReference type="AlphaFoldDB" id="A0A1S7QSX4"/>
<comment type="similarity">
    <text evidence="1">Belongs to the ParB family.</text>
</comment>